<organism evidence="3 4">
    <name type="scientific">Trichoderma harzianum</name>
    <name type="common">Hypocrea lixii</name>
    <dbReference type="NCBI Taxonomy" id="5544"/>
    <lineage>
        <taxon>Eukaryota</taxon>
        <taxon>Fungi</taxon>
        <taxon>Dikarya</taxon>
        <taxon>Ascomycota</taxon>
        <taxon>Pezizomycotina</taxon>
        <taxon>Sordariomycetes</taxon>
        <taxon>Hypocreomycetidae</taxon>
        <taxon>Hypocreales</taxon>
        <taxon>Hypocreaceae</taxon>
        <taxon>Trichoderma</taxon>
    </lineage>
</organism>
<feature type="transmembrane region" description="Helical" evidence="2">
    <location>
        <begin position="121"/>
        <end position="140"/>
    </location>
</feature>
<keyword evidence="2" id="KW-0472">Membrane</keyword>
<accession>A0A0F9WVE7</accession>
<dbReference type="EMBL" id="JOKZ01000922">
    <property type="protein sequence ID" value="KKO96489.1"/>
    <property type="molecule type" value="Genomic_DNA"/>
</dbReference>
<feature type="compositionally biased region" description="Low complexity" evidence="1">
    <location>
        <begin position="17"/>
        <end position="45"/>
    </location>
</feature>
<evidence type="ECO:0000256" key="2">
    <source>
        <dbReference type="SAM" id="Phobius"/>
    </source>
</evidence>
<dbReference type="AlphaFoldDB" id="A0A0F9WVE7"/>
<feature type="transmembrane region" description="Helical" evidence="2">
    <location>
        <begin position="146"/>
        <end position="166"/>
    </location>
</feature>
<sequence>MCCFRRKKRSRRPPPQSEQYSPQLSDDQSLSPPSHPQSSESQVPSIATPSPPDLWSQAFLEANEETRKWIQAHRLDSTDLTQPGDQIQELIRLIKSNKLSEQNDEPLKVKIGHQKIIVREYVADAVAFITMVGNAAMTFAPPQASMPWAIAKAILRVSIYIFHIIINSKQHK</sequence>
<name>A0A0F9WVE7_TRIHA</name>
<protein>
    <submittedName>
        <fullName evidence="3">Uncharacterized protein</fullName>
    </submittedName>
</protein>
<evidence type="ECO:0000313" key="4">
    <source>
        <dbReference type="Proteomes" id="UP000034112"/>
    </source>
</evidence>
<evidence type="ECO:0000313" key="3">
    <source>
        <dbReference type="EMBL" id="KKO96489.1"/>
    </source>
</evidence>
<dbReference type="OrthoDB" id="4900544at2759"/>
<keyword evidence="2" id="KW-0812">Transmembrane</keyword>
<feature type="compositionally biased region" description="Basic residues" evidence="1">
    <location>
        <begin position="1"/>
        <end position="12"/>
    </location>
</feature>
<keyword evidence="2" id="KW-1133">Transmembrane helix</keyword>
<gene>
    <name evidence="3" type="ORF">THAR02_11409</name>
</gene>
<dbReference type="Proteomes" id="UP000034112">
    <property type="component" value="Unassembled WGS sequence"/>
</dbReference>
<evidence type="ECO:0000256" key="1">
    <source>
        <dbReference type="SAM" id="MobiDB-lite"/>
    </source>
</evidence>
<proteinExistence type="predicted"/>
<feature type="region of interest" description="Disordered" evidence="1">
    <location>
        <begin position="1"/>
        <end position="50"/>
    </location>
</feature>
<comment type="caution">
    <text evidence="3">The sequence shown here is derived from an EMBL/GenBank/DDBJ whole genome shotgun (WGS) entry which is preliminary data.</text>
</comment>
<reference evidence="4" key="1">
    <citation type="journal article" date="2015" name="Genome Announc.">
        <title>Draft whole-genome sequence of the biocontrol agent Trichoderma harzianum T6776.</title>
        <authorList>
            <person name="Baroncelli R."/>
            <person name="Piaggeschi G."/>
            <person name="Fiorini L."/>
            <person name="Bertolini E."/>
            <person name="Zapparata A."/>
            <person name="Pe M.E."/>
            <person name="Sarrocco S."/>
            <person name="Vannacci G."/>
        </authorList>
    </citation>
    <scope>NUCLEOTIDE SEQUENCE [LARGE SCALE GENOMIC DNA]</scope>
    <source>
        <strain evidence="4">T6776</strain>
    </source>
</reference>